<name>A0A2J8C8X6_VERDA</name>
<dbReference type="AlphaFoldDB" id="A0A2J8C8X6"/>
<dbReference type="Proteomes" id="UP000236305">
    <property type="component" value="Unassembled WGS sequence"/>
</dbReference>
<reference evidence="1 2" key="1">
    <citation type="submission" date="2017-12" db="EMBL/GenBank/DDBJ databases">
        <title>Comparative genomics yields insights into virulence evolution of Verticillium dahliae.</title>
        <authorList>
            <person name="Fan R."/>
            <person name="Armitage A.D."/>
            <person name="Cascant-Lopez E."/>
            <person name="Sobczyk M."/>
            <person name="Cockerton H.M."/>
            <person name="Harrison R.J."/>
        </authorList>
    </citation>
    <scope>NUCLEOTIDE SEQUENCE [LARGE SCALE GENOMIC DNA]</scope>
    <source>
        <strain evidence="1 2">12008</strain>
    </source>
</reference>
<sequence>MVSLDPAHLFGAVLSLVSSAASRTVRKPSFGFETLPAVSPSLMLV</sequence>
<comment type="caution">
    <text evidence="1">The sequence shown here is derived from an EMBL/GenBank/DDBJ whole genome shotgun (WGS) entry which is preliminary data.</text>
</comment>
<protein>
    <submittedName>
        <fullName evidence="1">Uncharacterized protein</fullName>
    </submittedName>
</protein>
<organism evidence="1 2">
    <name type="scientific">Verticillium dahliae</name>
    <name type="common">Verticillium wilt</name>
    <dbReference type="NCBI Taxonomy" id="27337"/>
    <lineage>
        <taxon>Eukaryota</taxon>
        <taxon>Fungi</taxon>
        <taxon>Dikarya</taxon>
        <taxon>Ascomycota</taxon>
        <taxon>Pezizomycotina</taxon>
        <taxon>Sordariomycetes</taxon>
        <taxon>Hypocreomycetidae</taxon>
        <taxon>Glomerellales</taxon>
        <taxon>Plectosphaerellaceae</taxon>
        <taxon>Verticillium</taxon>
    </lineage>
</organism>
<evidence type="ECO:0000313" key="2">
    <source>
        <dbReference type="Proteomes" id="UP000236305"/>
    </source>
</evidence>
<proteinExistence type="predicted"/>
<evidence type="ECO:0000313" key="1">
    <source>
        <dbReference type="EMBL" id="PNH33470.1"/>
    </source>
</evidence>
<gene>
    <name evidence="1" type="ORF">BJF96_g3047</name>
</gene>
<dbReference type="EMBL" id="MPSH01000008">
    <property type="protein sequence ID" value="PNH33470.1"/>
    <property type="molecule type" value="Genomic_DNA"/>
</dbReference>
<accession>A0A2J8C8X6</accession>